<dbReference type="SUPFAM" id="SSF46785">
    <property type="entry name" value="Winged helix' DNA-binding domain"/>
    <property type="match status" value="2"/>
</dbReference>
<dbReference type="Pfam" id="PF01037">
    <property type="entry name" value="AsnC_trans_reg"/>
    <property type="match status" value="2"/>
</dbReference>
<gene>
    <name evidence="5" type="ORF">SAMN05414137_114210</name>
</gene>
<proteinExistence type="predicted"/>
<accession>A0A1H7TTY8</accession>
<dbReference type="eggNOG" id="COG1522">
    <property type="taxonomic scope" value="Bacteria"/>
</dbReference>
<dbReference type="InterPro" id="IPR000485">
    <property type="entry name" value="AsnC-type_HTH_dom"/>
</dbReference>
<dbReference type="InterPro" id="IPR036390">
    <property type="entry name" value="WH_DNA-bd_sf"/>
</dbReference>
<dbReference type="InterPro" id="IPR011008">
    <property type="entry name" value="Dimeric_a/b-barrel"/>
</dbReference>
<dbReference type="STRING" id="235985.SAMN05414137_114210"/>
<organism evidence="5 6">
    <name type="scientific">Streptacidiphilus jiangxiensis</name>
    <dbReference type="NCBI Taxonomy" id="235985"/>
    <lineage>
        <taxon>Bacteria</taxon>
        <taxon>Bacillati</taxon>
        <taxon>Actinomycetota</taxon>
        <taxon>Actinomycetes</taxon>
        <taxon>Kitasatosporales</taxon>
        <taxon>Streptomycetaceae</taxon>
        <taxon>Streptacidiphilus</taxon>
    </lineage>
</organism>
<dbReference type="Gene3D" id="1.10.10.10">
    <property type="entry name" value="Winged helix-like DNA-binding domain superfamily/Winged helix DNA-binding domain"/>
    <property type="match status" value="2"/>
</dbReference>
<dbReference type="SMART" id="SM00344">
    <property type="entry name" value="HTH_ASNC"/>
    <property type="match status" value="2"/>
</dbReference>
<dbReference type="Gene3D" id="3.30.70.920">
    <property type="match status" value="2"/>
</dbReference>
<dbReference type="PANTHER" id="PTHR30154">
    <property type="entry name" value="LEUCINE-RESPONSIVE REGULATORY PROTEIN"/>
    <property type="match status" value="1"/>
</dbReference>
<feature type="domain" description="HTH asnC-type" evidence="4">
    <location>
        <begin position="192"/>
        <end position="252"/>
    </location>
</feature>
<keyword evidence="2 5" id="KW-0238">DNA-binding</keyword>
<keyword evidence="3" id="KW-0804">Transcription</keyword>
<reference evidence="6" key="1">
    <citation type="submission" date="2016-10" db="EMBL/GenBank/DDBJ databases">
        <authorList>
            <person name="Varghese N."/>
        </authorList>
    </citation>
    <scope>NUCLEOTIDE SEQUENCE [LARGE SCALE GENOMIC DNA]</scope>
    <source>
        <strain evidence="6">DSM 45096 / BCRC 16803 / CGMCC 4.1857 / CIP 109030 / JCM 12277 / KCTC 19219 / NBRC 100920 / 33214</strain>
    </source>
</reference>
<protein>
    <submittedName>
        <fullName evidence="5">DNA-binding transcriptional regulator, Lrp family</fullName>
    </submittedName>
</protein>
<evidence type="ECO:0000313" key="6">
    <source>
        <dbReference type="Proteomes" id="UP000183015"/>
    </source>
</evidence>
<evidence type="ECO:0000313" key="5">
    <source>
        <dbReference type="EMBL" id="SEL88332.1"/>
    </source>
</evidence>
<dbReference type="Pfam" id="PF13404">
    <property type="entry name" value="HTH_AsnC-type"/>
    <property type="match status" value="2"/>
</dbReference>
<dbReference type="EMBL" id="FOAZ01000014">
    <property type="protein sequence ID" value="SEL88332.1"/>
    <property type="molecule type" value="Genomic_DNA"/>
</dbReference>
<keyword evidence="1" id="KW-0805">Transcription regulation</keyword>
<dbReference type="InterPro" id="IPR019887">
    <property type="entry name" value="Tscrpt_reg_AsnC/Lrp_C"/>
</dbReference>
<evidence type="ECO:0000256" key="2">
    <source>
        <dbReference type="ARBA" id="ARBA00023125"/>
    </source>
</evidence>
<dbReference type="AlphaFoldDB" id="A0A1H7TTY8"/>
<dbReference type="GO" id="GO:0005829">
    <property type="term" value="C:cytosol"/>
    <property type="evidence" value="ECO:0007669"/>
    <property type="project" value="TreeGrafter"/>
</dbReference>
<dbReference type="PRINTS" id="PR00033">
    <property type="entry name" value="HTHASNC"/>
</dbReference>
<evidence type="ECO:0000259" key="4">
    <source>
        <dbReference type="PROSITE" id="PS50956"/>
    </source>
</evidence>
<dbReference type="InterPro" id="IPR036388">
    <property type="entry name" value="WH-like_DNA-bd_sf"/>
</dbReference>
<dbReference type="SUPFAM" id="SSF54909">
    <property type="entry name" value="Dimeric alpha+beta barrel"/>
    <property type="match status" value="2"/>
</dbReference>
<dbReference type="PANTHER" id="PTHR30154:SF34">
    <property type="entry name" value="TRANSCRIPTIONAL REGULATOR AZLB"/>
    <property type="match status" value="1"/>
</dbReference>
<dbReference type="OrthoDB" id="4050641at2"/>
<keyword evidence="6" id="KW-1185">Reference proteome</keyword>
<dbReference type="Proteomes" id="UP000183015">
    <property type="component" value="Unassembled WGS sequence"/>
</dbReference>
<dbReference type="PROSITE" id="PS50956">
    <property type="entry name" value="HTH_ASNC_2"/>
    <property type="match status" value="2"/>
</dbReference>
<name>A0A1H7TTY8_STRJI</name>
<dbReference type="GO" id="GO:0043565">
    <property type="term" value="F:sequence-specific DNA binding"/>
    <property type="evidence" value="ECO:0007669"/>
    <property type="project" value="InterPro"/>
</dbReference>
<feature type="domain" description="HTH asnC-type" evidence="4">
    <location>
        <begin position="23"/>
        <end position="83"/>
    </location>
</feature>
<evidence type="ECO:0000256" key="1">
    <source>
        <dbReference type="ARBA" id="ARBA00023015"/>
    </source>
</evidence>
<evidence type="ECO:0000256" key="3">
    <source>
        <dbReference type="ARBA" id="ARBA00023163"/>
    </source>
</evidence>
<dbReference type="InterPro" id="IPR019888">
    <property type="entry name" value="Tscrpt_reg_AsnC-like"/>
</dbReference>
<dbReference type="GO" id="GO:0043200">
    <property type="term" value="P:response to amino acid"/>
    <property type="evidence" value="ECO:0007669"/>
    <property type="project" value="TreeGrafter"/>
</dbReference>
<sequence length="340" mass="36908">MQTADSGRPAGPDRGLAGDPLPLDALDHAILRALHREPRAVFSDIAAATGVHERTVARRLERMTATGEVRFTASLVPERLGEGVIAELAVRCAPGRLHETALALARRPDTRSVEVATGSLDAFAEVTAPTPEHLLAAIDGSIGRMDGVVGVHSAIVLQLLLTANDWAPYDDEPTPIRRLVAEGAPLPAPITIDDLDRELVRLLQDDARISTTRLARELNVGETTARRRLGRLLSAHVLHLRLHAEPSFLGYPVEARLRLTVAPRHLDAVLRRLAGEPAVRHLVITTGSSNLLGYSSHRSPADFETFVRRGLADVDGIVDLETALLLRHYKRAWIPTAGPR</sequence>